<dbReference type="InterPro" id="IPR007863">
    <property type="entry name" value="Peptidase_M16_C"/>
</dbReference>
<dbReference type="KEGG" id="lamb:KBB96_07660"/>
<evidence type="ECO:0000256" key="1">
    <source>
        <dbReference type="ARBA" id="ARBA00001947"/>
    </source>
</evidence>
<dbReference type="GO" id="GO:0004222">
    <property type="term" value="F:metalloendopeptidase activity"/>
    <property type="evidence" value="ECO:0007669"/>
    <property type="project" value="InterPro"/>
</dbReference>
<dbReference type="Proteomes" id="UP000676169">
    <property type="component" value="Chromosome"/>
</dbReference>
<dbReference type="InterPro" id="IPR011249">
    <property type="entry name" value="Metalloenz_LuxS/M16"/>
</dbReference>
<comment type="similarity">
    <text evidence="2 3">Belongs to the peptidase M16 family.</text>
</comment>
<dbReference type="InterPro" id="IPR001431">
    <property type="entry name" value="Pept_M16_Zn_BS"/>
</dbReference>
<dbReference type="Pfam" id="PF05193">
    <property type="entry name" value="Peptidase_M16_C"/>
    <property type="match status" value="1"/>
</dbReference>
<organism evidence="6 7">
    <name type="scientific">Luteolibacter ambystomatis</name>
    <dbReference type="NCBI Taxonomy" id="2824561"/>
    <lineage>
        <taxon>Bacteria</taxon>
        <taxon>Pseudomonadati</taxon>
        <taxon>Verrucomicrobiota</taxon>
        <taxon>Verrucomicrobiia</taxon>
        <taxon>Verrucomicrobiales</taxon>
        <taxon>Verrucomicrobiaceae</taxon>
        <taxon>Luteolibacter</taxon>
    </lineage>
</organism>
<reference evidence="6" key="1">
    <citation type="submission" date="2021-04" db="EMBL/GenBank/DDBJ databases">
        <title>Luteolibacter sp. 32A isolated from the skin of an Anderson's salamander (Ambystoma andersonii).</title>
        <authorList>
            <person name="Spergser J."/>
            <person name="Busse H.-J."/>
        </authorList>
    </citation>
    <scope>NUCLEOTIDE SEQUENCE</scope>
    <source>
        <strain evidence="6">32A</strain>
    </source>
</reference>
<dbReference type="GO" id="GO:0006508">
    <property type="term" value="P:proteolysis"/>
    <property type="evidence" value="ECO:0007669"/>
    <property type="project" value="InterPro"/>
</dbReference>
<gene>
    <name evidence="6" type="ORF">KBB96_07660</name>
</gene>
<dbReference type="GO" id="GO:0046872">
    <property type="term" value="F:metal ion binding"/>
    <property type="evidence" value="ECO:0007669"/>
    <property type="project" value="InterPro"/>
</dbReference>
<dbReference type="EMBL" id="CP073100">
    <property type="protein sequence ID" value="QUE52759.1"/>
    <property type="molecule type" value="Genomic_DNA"/>
</dbReference>
<evidence type="ECO:0000313" key="7">
    <source>
        <dbReference type="Proteomes" id="UP000676169"/>
    </source>
</evidence>
<dbReference type="PROSITE" id="PS00143">
    <property type="entry name" value="INSULINASE"/>
    <property type="match status" value="1"/>
</dbReference>
<dbReference type="Gene3D" id="3.30.830.10">
    <property type="entry name" value="Metalloenzyme, LuxS/M16 peptidase-like"/>
    <property type="match status" value="2"/>
</dbReference>
<proteinExistence type="inferred from homology"/>
<dbReference type="SUPFAM" id="SSF63411">
    <property type="entry name" value="LuxS/MPP-like metallohydrolase"/>
    <property type="match status" value="2"/>
</dbReference>
<dbReference type="AlphaFoldDB" id="A0A975J2F9"/>
<evidence type="ECO:0000256" key="3">
    <source>
        <dbReference type="RuleBase" id="RU004447"/>
    </source>
</evidence>
<accession>A0A975J2F9</accession>
<feature type="domain" description="Peptidase M16 C-terminal" evidence="5">
    <location>
        <begin position="170"/>
        <end position="342"/>
    </location>
</feature>
<keyword evidence="7" id="KW-1185">Reference proteome</keyword>
<dbReference type="InterPro" id="IPR050361">
    <property type="entry name" value="MPP/UQCRC_Complex"/>
</dbReference>
<dbReference type="PANTHER" id="PTHR11851:SF49">
    <property type="entry name" value="MITOCHONDRIAL-PROCESSING PEPTIDASE SUBUNIT ALPHA"/>
    <property type="match status" value="1"/>
</dbReference>
<sequence length="412" mass="45257">MSGARYSWQSLPGGPRLALATLPQSECAAVSIYIPTGSRDESDVPAGLAHFVEHMVFKGTHRRSARELSLEIESAGGQINACTSEDNTVYEGRGEASLLPLLADVLADMVWHPVFPESEIDLERDVIGEEITMYRESPSDHIGDLLSQALWSPHPLGHPISGSLESIARIDRKTLAKFRDRHHFRSDIVIAVAGPFSSDEALAAILPHLPTAFKTPQPSLKFDRTTARSRQLVEHRDTEQLQLALAWHAPGRHDSSRHAMRLLSLMLGETASSRLFLGLREERGLCYQVASDVTLFDETGAFEIVAGLDPESRDEALECIQAEIADLIANGPRSGELDRAKRLAIGQSKMAFESTGAQASWAGECLLDFGRIPTPEDWRKDIAAVTDEDIHAVARSLFENIEPSMAEIRPEA</sequence>
<dbReference type="Pfam" id="PF00675">
    <property type="entry name" value="Peptidase_M16"/>
    <property type="match status" value="1"/>
</dbReference>
<protein>
    <submittedName>
        <fullName evidence="6">Insulinase family protein</fullName>
    </submittedName>
</protein>
<feature type="domain" description="Peptidase M16 N-terminal" evidence="4">
    <location>
        <begin position="18"/>
        <end position="161"/>
    </location>
</feature>
<dbReference type="PANTHER" id="PTHR11851">
    <property type="entry name" value="METALLOPROTEASE"/>
    <property type="match status" value="1"/>
</dbReference>
<evidence type="ECO:0000313" key="6">
    <source>
        <dbReference type="EMBL" id="QUE52759.1"/>
    </source>
</evidence>
<name>A0A975J2F9_9BACT</name>
<evidence type="ECO:0000259" key="4">
    <source>
        <dbReference type="Pfam" id="PF00675"/>
    </source>
</evidence>
<dbReference type="RefSeq" id="WP_211634045.1">
    <property type="nucleotide sequence ID" value="NZ_CP073100.1"/>
</dbReference>
<evidence type="ECO:0000259" key="5">
    <source>
        <dbReference type="Pfam" id="PF05193"/>
    </source>
</evidence>
<dbReference type="InterPro" id="IPR011765">
    <property type="entry name" value="Pept_M16_N"/>
</dbReference>
<evidence type="ECO:0000256" key="2">
    <source>
        <dbReference type="ARBA" id="ARBA00007261"/>
    </source>
</evidence>
<comment type="cofactor">
    <cofactor evidence="1">
        <name>Zn(2+)</name>
        <dbReference type="ChEBI" id="CHEBI:29105"/>
    </cofactor>
</comment>